<dbReference type="GO" id="GO:0016020">
    <property type="term" value="C:membrane"/>
    <property type="evidence" value="ECO:0007669"/>
    <property type="project" value="UniProtKB-SubCell"/>
</dbReference>
<reference evidence="8" key="1">
    <citation type="submission" date="2021-11" db="EMBL/GenBank/DDBJ databases">
        <authorList>
            <consortium name="Genoscope - CEA"/>
            <person name="William W."/>
        </authorList>
    </citation>
    <scope>NUCLEOTIDE SEQUENCE</scope>
</reference>
<keyword evidence="9" id="KW-1185">Reference proteome</keyword>
<organism evidence="8 9">
    <name type="scientific">Pelagomonas calceolata</name>
    <dbReference type="NCBI Taxonomy" id="35677"/>
    <lineage>
        <taxon>Eukaryota</taxon>
        <taxon>Sar</taxon>
        <taxon>Stramenopiles</taxon>
        <taxon>Ochrophyta</taxon>
        <taxon>Pelagophyceae</taxon>
        <taxon>Pelagomonadales</taxon>
        <taxon>Pelagomonadaceae</taxon>
        <taxon>Pelagomonas</taxon>
    </lineage>
</organism>
<keyword evidence="3 6" id="KW-1133">Transmembrane helix</keyword>
<feature type="domain" description="TLC" evidence="7">
    <location>
        <begin position="32"/>
        <end position="229"/>
    </location>
</feature>
<dbReference type="PROSITE" id="PS50922">
    <property type="entry name" value="TLC"/>
    <property type="match status" value="1"/>
</dbReference>
<dbReference type="PANTHER" id="PTHR13439">
    <property type="entry name" value="CT120 PROTEIN"/>
    <property type="match status" value="1"/>
</dbReference>
<evidence type="ECO:0000256" key="3">
    <source>
        <dbReference type="ARBA" id="ARBA00022989"/>
    </source>
</evidence>
<keyword evidence="2 5" id="KW-0812">Transmembrane</keyword>
<evidence type="ECO:0000313" key="9">
    <source>
        <dbReference type="Proteomes" id="UP000789595"/>
    </source>
</evidence>
<dbReference type="OrthoDB" id="10266980at2759"/>
<comment type="subcellular location">
    <subcellularLocation>
        <location evidence="1">Membrane</location>
        <topology evidence="1">Multi-pass membrane protein</topology>
    </subcellularLocation>
</comment>
<dbReference type="Pfam" id="PF03798">
    <property type="entry name" value="TRAM_LAG1_CLN8"/>
    <property type="match status" value="1"/>
</dbReference>
<sequence>MLQAIAQSIDGTALSWAAGCCLVAGAAYAALRKHWAFRTRFEASVRAVEAAQGAYVGLSAAHHLLMKGGPLPVVLVQRMAGYLWFDTLYECVLPLVKGTSISIPFLAHHLVGLAAHGLAKTHGPLRAVTAHVYLAELSTPSLHISWFLKQLGRSRTTLYFVNGLVGAVAYLVFRVAWPPLFVYWNRDAKPWDAARAGVHTAFLMCSAVFWALNLFWFRKLVAMARGARRKAT</sequence>
<proteinExistence type="predicted"/>
<evidence type="ECO:0000256" key="1">
    <source>
        <dbReference type="ARBA" id="ARBA00004141"/>
    </source>
</evidence>
<feature type="transmembrane region" description="Helical" evidence="6">
    <location>
        <begin position="12"/>
        <end position="31"/>
    </location>
</feature>
<dbReference type="InterPro" id="IPR006634">
    <property type="entry name" value="TLC-dom"/>
</dbReference>
<evidence type="ECO:0000313" key="8">
    <source>
        <dbReference type="EMBL" id="CAH0373883.1"/>
    </source>
</evidence>
<accession>A0A8J2SK74</accession>
<name>A0A8J2SK74_9STRA</name>
<dbReference type="Proteomes" id="UP000789595">
    <property type="component" value="Unassembled WGS sequence"/>
</dbReference>
<evidence type="ECO:0000256" key="2">
    <source>
        <dbReference type="ARBA" id="ARBA00022692"/>
    </source>
</evidence>
<dbReference type="EMBL" id="CAKKNE010000004">
    <property type="protein sequence ID" value="CAH0373883.1"/>
    <property type="molecule type" value="Genomic_DNA"/>
</dbReference>
<dbReference type="AlphaFoldDB" id="A0A8J2SK74"/>
<evidence type="ECO:0000256" key="5">
    <source>
        <dbReference type="PROSITE-ProRule" id="PRU00205"/>
    </source>
</evidence>
<gene>
    <name evidence="8" type="ORF">PECAL_4P11280</name>
</gene>
<evidence type="ECO:0000256" key="6">
    <source>
        <dbReference type="SAM" id="Phobius"/>
    </source>
</evidence>
<keyword evidence="4 5" id="KW-0472">Membrane</keyword>
<dbReference type="GO" id="GO:0005783">
    <property type="term" value="C:endoplasmic reticulum"/>
    <property type="evidence" value="ECO:0007669"/>
    <property type="project" value="TreeGrafter"/>
</dbReference>
<protein>
    <recommendedName>
        <fullName evidence="7">TLC domain-containing protein</fullName>
    </recommendedName>
</protein>
<feature type="transmembrane region" description="Helical" evidence="6">
    <location>
        <begin position="197"/>
        <end position="217"/>
    </location>
</feature>
<evidence type="ECO:0000259" key="7">
    <source>
        <dbReference type="PROSITE" id="PS50922"/>
    </source>
</evidence>
<dbReference type="InterPro" id="IPR050846">
    <property type="entry name" value="TLCD"/>
</dbReference>
<dbReference type="GO" id="GO:0055088">
    <property type="term" value="P:lipid homeostasis"/>
    <property type="evidence" value="ECO:0007669"/>
    <property type="project" value="TreeGrafter"/>
</dbReference>
<comment type="caution">
    <text evidence="8">The sequence shown here is derived from an EMBL/GenBank/DDBJ whole genome shotgun (WGS) entry which is preliminary data.</text>
</comment>
<evidence type="ECO:0000256" key="4">
    <source>
        <dbReference type="ARBA" id="ARBA00023136"/>
    </source>
</evidence>
<dbReference type="SMART" id="SM00724">
    <property type="entry name" value="TLC"/>
    <property type="match status" value="1"/>
</dbReference>
<dbReference type="PANTHER" id="PTHR13439:SF0">
    <property type="entry name" value="TOPOISOMERASE I DAMAGE AFFECTED PROTEIN 4"/>
    <property type="match status" value="1"/>
</dbReference>
<feature type="transmembrane region" description="Helical" evidence="6">
    <location>
        <begin position="158"/>
        <end position="177"/>
    </location>
</feature>